<feature type="non-terminal residue" evidence="2">
    <location>
        <position position="1"/>
    </location>
</feature>
<gene>
    <name evidence="2" type="ORF">Gogos_009078</name>
</gene>
<reference evidence="2 3" key="1">
    <citation type="journal article" date="2019" name="Genome Biol. Evol.">
        <title>Insights into the evolution of the New World diploid cottons (Gossypium, subgenus Houzingenia) based on genome sequencing.</title>
        <authorList>
            <person name="Grover C.E."/>
            <person name="Arick M.A. 2nd"/>
            <person name="Thrash A."/>
            <person name="Conover J.L."/>
            <person name="Sanders W.S."/>
            <person name="Peterson D.G."/>
            <person name="Frelichowski J.E."/>
            <person name="Scheffler J.A."/>
            <person name="Scheffler B.E."/>
            <person name="Wendel J.F."/>
        </authorList>
    </citation>
    <scope>NUCLEOTIDE SEQUENCE [LARGE SCALE GENOMIC DNA]</scope>
    <source>
        <strain evidence="2">5</strain>
        <tissue evidence="2">Leaf</tissue>
    </source>
</reference>
<dbReference type="AlphaFoldDB" id="A0A7J9CDI7"/>
<proteinExistence type="predicted"/>
<organism evidence="2 3">
    <name type="scientific">Gossypium gossypioides</name>
    <name type="common">Mexican cotton</name>
    <name type="synonym">Selera gossypioides</name>
    <dbReference type="NCBI Taxonomy" id="34282"/>
    <lineage>
        <taxon>Eukaryota</taxon>
        <taxon>Viridiplantae</taxon>
        <taxon>Streptophyta</taxon>
        <taxon>Embryophyta</taxon>
        <taxon>Tracheophyta</taxon>
        <taxon>Spermatophyta</taxon>
        <taxon>Magnoliopsida</taxon>
        <taxon>eudicotyledons</taxon>
        <taxon>Gunneridae</taxon>
        <taxon>Pentapetalae</taxon>
        <taxon>rosids</taxon>
        <taxon>malvids</taxon>
        <taxon>Malvales</taxon>
        <taxon>Malvaceae</taxon>
        <taxon>Malvoideae</taxon>
        <taxon>Gossypium</taxon>
    </lineage>
</organism>
<evidence type="ECO:0000313" key="2">
    <source>
        <dbReference type="EMBL" id="MBA0746572.1"/>
    </source>
</evidence>
<accession>A0A7J9CDI7</accession>
<feature type="region of interest" description="Disordered" evidence="1">
    <location>
        <begin position="1"/>
        <end position="39"/>
    </location>
</feature>
<keyword evidence="3" id="KW-1185">Reference proteome</keyword>
<comment type="caution">
    <text evidence="2">The sequence shown here is derived from an EMBL/GenBank/DDBJ whole genome shotgun (WGS) entry which is preliminary data.</text>
</comment>
<evidence type="ECO:0000313" key="3">
    <source>
        <dbReference type="Proteomes" id="UP000593579"/>
    </source>
</evidence>
<dbReference type="Proteomes" id="UP000593579">
    <property type="component" value="Unassembled WGS sequence"/>
</dbReference>
<sequence length="61" mass="6759">SLRLKPLHTPNPQVGGRFGVEKGGGRRGFPNYDKESTGEEDDGCLLRGFHLRCMMENGKVL</sequence>
<protein>
    <submittedName>
        <fullName evidence="2">Uncharacterized protein</fullName>
    </submittedName>
</protein>
<name>A0A7J9CDI7_GOSGO</name>
<dbReference type="EMBL" id="JABEZY010000009">
    <property type="protein sequence ID" value="MBA0746572.1"/>
    <property type="molecule type" value="Genomic_DNA"/>
</dbReference>
<evidence type="ECO:0000256" key="1">
    <source>
        <dbReference type="SAM" id="MobiDB-lite"/>
    </source>
</evidence>